<dbReference type="Pfam" id="PF03308">
    <property type="entry name" value="MeaB"/>
    <property type="match status" value="1"/>
</dbReference>
<dbReference type="RefSeq" id="WP_290248430.1">
    <property type="nucleotide sequence ID" value="NZ_JAUFQT010000001.1"/>
</dbReference>
<dbReference type="PANTHER" id="PTHR23408:SF3">
    <property type="entry name" value="METHYLMALONIC ACIDURIA TYPE A PROTEIN, MITOCHONDRIAL"/>
    <property type="match status" value="1"/>
</dbReference>
<dbReference type="Gene3D" id="1.20.5.170">
    <property type="match status" value="1"/>
</dbReference>
<comment type="similarity">
    <text evidence="1">Belongs to the SIMIBI class G3E GTPase family. ArgK/MeaB subfamily.</text>
</comment>
<dbReference type="NCBIfam" id="TIGR00750">
    <property type="entry name" value="lao"/>
    <property type="match status" value="1"/>
</dbReference>
<dbReference type="SUPFAM" id="SSF52540">
    <property type="entry name" value="P-loop containing nucleoside triphosphate hydrolases"/>
    <property type="match status" value="1"/>
</dbReference>
<name>A0ABV5J808_9BACT</name>
<dbReference type="Proteomes" id="UP001589654">
    <property type="component" value="Unassembled WGS sequence"/>
</dbReference>
<keyword evidence="3" id="KW-1185">Reference proteome</keyword>
<dbReference type="EMBL" id="JBHMEW010000065">
    <property type="protein sequence ID" value="MFB9212956.1"/>
    <property type="molecule type" value="Genomic_DNA"/>
</dbReference>
<gene>
    <name evidence="2" type="primary">meaB</name>
    <name evidence="2" type="ORF">ACFFUR_14165</name>
</gene>
<protein>
    <submittedName>
        <fullName evidence="2">Methylmalonyl Co-A mutase-associated GTPase MeaB</fullName>
        <ecNumber evidence="2">3.6.5.-</ecNumber>
    </submittedName>
</protein>
<accession>A0ABV5J808</accession>
<dbReference type="InterPro" id="IPR005129">
    <property type="entry name" value="GTPase_ArgK"/>
</dbReference>
<comment type="caution">
    <text evidence="2">The sequence shown here is derived from an EMBL/GenBank/DDBJ whole genome shotgun (WGS) entry which is preliminary data.</text>
</comment>
<dbReference type="Gene3D" id="1.10.287.130">
    <property type="match status" value="1"/>
</dbReference>
<sequence length="336" mass="37489">MDYKPKRLKAKDYVDGVLSGNRTLLSKAITLVESKLEEDQNLAKEVMASIMPYSGNSVRIGVTGIPGVGKSTFIENFGKNIVEEGHRLAVLTIDPSSDKSSGSILGDKTRMESLSKLPEVYVRPSPSSFFAGGVGEKTREAIFLCEAAGYDVIIVETVGVGQAEALVRQMVDFFLLLLLPGSGDQLQGIKKGIIEFADGLVITKADGDNLIKSKIALQEFKQVVNLLSNRDKGWRPPVKICSSVTKKGLNEIWGMILDYEKNRKINGAWEETRKDQQVYWVKEQTRVLIEKRFFNNPWIKKNIEKYMPLLINGNVLPSEVAEKLLEDFVVYLKKQS</sequence>
<keyword evidence="2" id="KW-0378">Hydrolase</keyword>
<dbReference type="CDD" id="cd03114">
    <property type="entry name" value="MMAA-like"/>
    <property type="match status" value="1"/>
</dbReference>
<dbReference type="EC" id="3.6.5.-" evidence="2"/>
<dbReference type="InterPro" id="IPR027417">
    <property type="entry name" value="P-loop_NTPase"/>
</dbReference>
<reference evidence="2 3" key="1">
    <citation type="submission" date="2024-09" db="EMBL/GenBank/DDBJ databases">
        <authorList>
            <person name="Sun Q."/>
            <person name="Mori K."/>
        </authorList>
    </citation>
    <scope>NUCLEOTIDE SEQUENCE [LARGE SCALE GENOMIC DNA]</scope>
    <source>
        <strain evidence="2 3">CECT 7682</strain>
    </source>
</reference>
<dbReference type="Gene3D" id="3.40.50.300">
    <property type="entry name" value="P-loop containing nucleotide triphosphate hydrolases"/>
    <property type="match status" value="1"/>
</dbReference>
<evidence type="ECO:0000256" key="1">
    <source>
        <dbReference type="ARBA" id="ARBA00009625"/>
    </source>
</evidence>
<evidence type="ECO:0000313" key="3">
    <source>
        <dbReference type="Proteomes" id="UP001589654"/>
    </source>
</evidence>
<evidence type="ECO:0000313" key="2">
    <source>
        <dbReference type="EMBL" id="MFB9212956.1"/>
    </source>
</evidence>
<dbReference type="PANTHER" id="PTHR23408">
    <property type="entry name" value="METHYLMALONYL-COA MUTASE"/>
    <property type="match status" value="1"/>
</dbReference>
<dbReference type="GO" id="GO:0016787">
    <property type="term" value="F:hydrolase activity"/>
    <property type="evidence" value="ECO:0007669"/>
    <property type="project" value="UniProtKB-KW"/>
</dbReference>
<proteinExistence type="inferred from homology"/>
<organism evidence="2 3">
    <name type="scientific">Echinicola jeungdonensis</name>
    <dbReference type="NCBI Taxonomy" id="709343"/>
    <lineage>
        <taxon>Bacteria</taxon>
        <taxon>Pseudomonadati</taxon>
        <taxon>Bacteroidota</taxon>
        <taxon>Cytophagia</taxon>
        <taxon>Cytophagales</taxon>
        <taxon>Cyclobacteriaceae</taxon>
        <taxon>Echinicola</taxon>
    </lineage>
</organism>
<dbReference type="NCBIfam" id="NF006958">
    <property type="entry name" value="PRK09435.1"/>
    <property type="match status" value="1"/>
</dbReference>